<evidence type="ECO:0000259" key="3">
    <source>
        <dbReference type="SMART" id="SM00244"/>
    </source>
</evidence>
<evidence type="ECO:0000313" key="4">
    <source>
        <dbReference type="EMBL" id="MEJ8568522.1"/>
    </source>
</evidence>
<dbReference type="Proteomes" id="UP001359886">
    <property type="component" value="Unassembled WGS sequence"/>
</dbReference>
<evidence type="ECO:0000256" key="2">
    <source>
        <dbReference type="SAM" id="Phobius"/>
    </source>
</evidence>
<keyword evidence="2" id="KW-0812">Transmembrane</keyword>
<sequence length="288" mass="31645">MIREITRSVASGYVALVLLPALTVLFGWLFIQAAQANSAVPAALYLLALVALLICFKGFFMVHPNQAKVLQLFGTYVGSVRQTGLRWANPFYSKEPVSLRVRNFESEVLKVNDSSGNPIDIAAVVVWKVVDSAEAVFEVDDYESFVRIQSEAALRNLATSYPYEAHDEGQVALRSDPQSIAEKLREEVQDRLDKAGVEVIEARISHLAYSQEIASAMLKRQQAAAVVAARRQIVDGAVGMVKMALTELEEQGVVDLDEERKANMVCNLLVVLCGEENAQPVLNTGSLY</sequence>
<dbReference type="PANTHER" id="PTHR43446:SF1">
    <property type="entry name" value="BAND 7 DOMAIN-CONTAINING PROTEIN"/>
    <property type="match status" value="1"/>
</dbReference>
<dbReference type="Gene3D" id="3.30.479.30">
    <property type="entry name" value="Band 7 domain"/>
    <property type="match status" value="1"/>
</dbReference>
<organism evidence="4 5">
    <name type="scientific">Elongatibacter sediminis</name>
    <dbReference type="NCBI Taxonomy" id="3119006"/>
    <lineage>
        <taxon>Bacteria</taxon>
        <taxon>Pseudomonadati</taxon>
        <taxon>Pseudomonadota</taxon>
        <taxon>Gammaproteobacteria</taxon>
        <taxon>Chromatiales</taxon>
        <taxon>Wenzhouxiangellaceae</taxon>
        <taxon>Elongatibacter</taxon>
    </lineage>
</organism>
<comment type="subcellular location">
    <subcellularLocation>
        <location evidence="1">Membrane</location>
        <topology evidence="1">Single-pass membrane protein</topology>
    </subcellularLocation>
</comment>
<dbReference type="InterPro" id="IPR001107">
    <property type="entry name" value="Band_7"/>
</dbReference>
<accession>A0AAW9REH9</accession>
<dbReference type="SMART" id="SM00244">
    <property type="entry name" value="PHB"/>
    <property type="match status" value="1"/>
</dbReference>
<dbReference type="InterPro" id="IPR036013">
    <property type="entry name" value="Band_7/SPFH_dom_sf"/>
</dbReference>
<comment type="caution">
    <text evidence="4">The sequence shown here is derived from an EMBL/GenBank/DDBJ whole genome shotgun (WGS) entry which is preliminary data.</text>
</comment>
<reference evidence="4 5" key="1">
    <citation type="submission" date="2024-02" db="EMBL/GenBank/DDBJ databases">
        <title>A novel Wenzhouxiangellaceae bacterium, isolated from coastal sediments.</title>
        <authorList>
            <person name="Du Z.-J."/>
            <person name="Ye Y.-Q."/>
            <person name="Zhang X.-Y."/>
        </authorList>
    </citation>
    <scope>NUCLEOTIDE SEQUENCE [LARGE SCALE GENOMIC DNA]</scope>
    <source>
        <strain evidence="4 5">CH-27</strain>
    </source>
</reference>
<dbReference type="CDD" id="cd03402">
    <property type="entry name" value="SPFH_like_u2"/>
    <property type="match status" value="1"/>
</dbReference>
<gene>
    <name evidence="4" type="ORF">V3330_12885</name>
</gene>
<dbReference type="GO" id="GO:0016020">
    <property type="term" value="C:membrane"/>
    <property type="evidence" value="ECO:0007669"/>
    <property type="project" value="UniProtKB-SubCell"/>
</dbReference>
<dbReference type="PANTHER" id="PTHR43446">
    <property type="entry name" value="MEMBRANE PROTEIN-RELATED"/>
    <property type="match status" value="1"/>
</dbReference>
<dbReference type="AlphaFoldDB" id="A0AAW9REH9"/>
<keyword evidence="2" id="KW-0472">Membrane</keyword>
<keyword evidence="2" id="KW-1133">Transmembrane helix</keyword>
<dbReference type="Pfam" id="PF01145">
    <property type="entry name" value="Band_7"/>
    <property type="match status" value="1"/>
</dbReference>
<name>A0AAW9REH9_9GAMM</name>
<keyword evidence="5" id="KW-1185">Reference proteome</keyword>
<protein>
    <submittedName>
        <fullName evidence="4">SPFH domain-containing protein</fullName>
    </submittedName>
</protein>
<evidence type="ECO:0000256" key="1">
    <source>
        <dbReference type="ARBA" id="ARBA00004167"/>
    </source>
</evidence>
<feature type="transmembrane region" description="Helical" evidence="2">
    <location>
        <begin position="12"/>
        <end position="31"/>
    </location>
</feature>
<feature type="domain" description="Band 7" evidence="3">
    <location>
        <begin position="57"/>
        <end position="221"/>
    </location>
</feature>
<evidence type="ECO:0000313" key="5">
    <source>
        <dbReference type="Proteomes" id="UP001359886"/>
    </source>
</evidence>
<proteinExistence type="predicted"/>
<dbReference type="EMBL" id="JAZHOG010000008">
    <property type="protein sequence ID" value="MEJ8568522.1"/>
    <property type="molecule type" value="Genomic_DNA"/>
</dbReference>
<dbReference type="SUPFAM" id="SSF117892">
    <property type="entry name" value="Band 7/SPFH domain"/>
    <property type="match status" value="1"/>
</dbReference>
<dbReference type="RefSeq" id="WP_354695844.1">
    <property type="nucleotide sequence ID" value="NZ_JAZHOG010000008.1"/>
</dbReference>
<feature type="transmembrane region" description="Helical" evidence="2">
    <location>
        <begin position="43"/>
        <end position="62"/>
    </location>
</feature>